<dbReference type="EMBL" id="LJBN01000057">
    <property type="protein sequence ID" value="OOQ90644.1"/>
    <property type="molecule type" value="Genomic_DNA"/>
</dbReference>
<dbReference type="GO" id="GO:0050660">
    <property type="term" value="F:flavin adenine dinucleotide binding"/>
    <property type="evidence" value="ECO:0007669"/>
    <property type="project" value="InterPro"/>
</dbReference>
<accession>A0A1S9RYM2</accession>
<protein>
    <submittedName>
        <fullName evidence="6">FAD dependent oxidoreductase</fullName>
    </submittedName>
</protein>
<sequence length="490" mass="54885">MNRRRRETVAVIGAGVSGLTAAKHLRSYGLEVTIFERSSEVGGVWRFDERRPLEPPYPSVIPSQSDFQPLIVGSQLPLERVPSTLVDLEHAPPGPAYENLTNNIPTSLLELQGHPWPKQTGDYVSHEVIWEYIRDYATINSLDPLIKINTRVDNVQKQDLTWTVHSTTLVRDEADEAVICHHTEEYDAIIVASGHYHAPRIPNLAGLQEWKRRWPERVFHSKSFRKPEDVGSHNLLLIGAGVSSMDIANEASPHVDKIFQVSRGRTVDIPVQFLPKNAERVAPISSFNTSPESNSDEVLTSDTPIPATVTLKDGRILKNIHTVILCTGYHFTYPFLAPYHSDFTPVEAADDRVLVTDGTQLHNLHEDIFYIPDPTLAFVGTAFSVASFSLFEFQSTAIAAVFSGQAKLPSTETMRRQYRDRLAKKGAGKGFHSLRNDEVDYVNRLVSWLNAELALSSGRVVEGHSAKWLKKHEERSEWLAGIFVKDSSVL</sequence>
<evidence type="ECO:0000256" key="4">
    <source>
        <dbReference type="ARBA" id="ARBA00022857"/>
    </source>
</evidence>
<keyword evidence="4" id="KW-0521">NADP</keyword>
<comment type="similarity">
    <text evidence="1">Belongs to the FMO family.</text>
</comment>
<dbReference type="InterPro" id="IPR020946">
    <property type="entry name" value="Flavin_mOase-like"/>
</dbReference>
<evidence type="ECO:0000256" key="3">
    <source>
        <dbReference type="ARBA" id="ARBA00022827"/>
    </source>
</evidence>
<evidence type="ECO:0000313" key="7">
    <source>
        <dbReference type="Proteomes" id="UP000190744"/>
    </source>
</evidence>
<dbReference type="AlphaFoldDB" id="A0A1S9RYM2"/>
<reference evidence="7" key="1">
    <citation type="submission" date="2015-09" db="EMBL/GenBank/DDBJ databases">
        <authorList>
            <person name="Fill T.P."/>
            <person name="Baretta J.F."/>
            <person name="de Almeida L.G."/>
            <person name="Rocha M."/>
            <person name="de Souza D.H."/>
            <person name="Malavazi I."/>
            <person name="Cerdeira L.T."/>
            <person name="Hong H."/>
            <person name="Samborskyy M."/>
            <person name="de Vasconcelos A.T."/>
            <person name="Leadlay P."/>
            <person name="Rodrigues-Filho E."/>
        </authorList>
    </citation>
    <scope>NUCLEOTIDE SEQUENCE [LARGE SCALE GENOMIC DNA]</scope>
    <source>
        <strain evidence="7">LaBioMMi 136</strain>
    </source>
</reference>
<dbReference type="Proteomes" id="UP000190744">
    <property type="component" value="Unassembled WGS sequence"/>
</dbReference>
<dbReference type="GO" id="GO:0050661">
    <property type="term" value="F:NADP binding"/>
    <property type="evidence" value="ECO:0007669"/>
    <property type="project" value="InterPro"/>
</dbReference>
<keyword evidence="5" id="KW-0560">Oxidoreductase</keyword>
<evidence type="ECO:0000256" key="2">
    <source>
        <dbReference type="ARBA" id="ARBA00022630"/>
    </source>
</evidence>
<keyword evidence="2" id="KW-0285">Flavoprotein</keyword>
<proteinExistence type="inferred from homology"/>
<dbReference type="SUPFAM" id="SSF51905">
    <property type="entry name" value="FAD/NAD(P)-binding domain"/>
    <property type="match status" value="2"/>
</dbReference>
<dbReference type="PANTHER" id="PTHR23023">
    <property type="entry name" value="DIMETHYLANILINE MONOOXYGENASE"/>
    <property type="match status" value="1"/>
</dbReference>
<dbReference type="InterPro" id="IPR050346">
    <property type="entry name" value="FMO-like"/>
</dbReference>
<comment type="caution">
    <text evidence="6">The sequence shown here is derived from an EMBL/GenBank/DDBJ whole genome shotgun (WGS) entry which is preliminary data.</text>
</comment>
<gene>
    <name evidence="6" type="ORF">PEBR_03997</name>
</gene>
<organism evidence="6 7">
    <name type="scientific">Penicillium brasilianum</name>
    <dbReference type="NCBI Taxonomy" id="104259"/>
    <lineage>
        <taxon>Eukaryota</taxon>
        <taxon>Fungi</taxon>
        <taxon>Dikarya</taxon>
        <taxon>Ascomycota</taxon>
        <taxon>Pezizomycotina</taxon>
        <taxon>Eurotiomycetes</taxon>
        <taxon>Eurotiomycetidae</taxon>
        <taxon>Eurotiales</taxon>
        <taxon>Aspergillaceae</taxon>
        <taxon>Penicillium</taxon>
    </lineage>
</organism>
<evidence type="ECO:0000313" key="6">
    <source>
        <dbReference type="EMBL" id="OOQ90644.1"/>
    </source>
</evidence>
<name>A0A1S9RYM2_PENBI</name>
<dbReference type="InterPro" id="IPR000960">
    <property type="entry name" value="Flavin_mOase"/>
</dbReference>
<evidence type="ECO:0000256" key="5">
    <source>
        <dbReference type="ARBA" id="ARBA00023002"/>
    </source>
</evidence>
<keyword evidence="3" id="KW-0274">FAD</keyword>
<dbReference type="InterPro" id="IPR036188">
    <property type="entry name" value="FAD/NAD-bd_sf"/>
</dbReference>
<dbReference type="PIRSF" id="PIRSF000332">
    <property type="entry name" value="FMO"/>
    <property type="match status" value="1"/>
</dbReference>
<dbReference type="GO" id="GO:0004499">
    <property type="term" value="F:N,N-dimethylaniline monooxygenase activity"/>
    <property type="evidence" value="ECO:0007669"/>
    <property type="project" value="InterPro"/>
</dbReference>
<evidence type="ECO:0000256" key="1">
    <source>
        <dbReference type="ARBA" id="ARBA00009183"/>
    </source>
</evidence>
<dbReference type="Pfam" id="PF00743">
    <property type="entry name" value="FMO-like"/>
    <property type="match status" value="3"/>
</dbReference>
<dbReference type="Gene3D" id="3.50.50.60">
    <property type="entry name" value="FAD/NAD(P)-binding domain"/>
    <property type="match status" value="2"/>
</dbReference>
<dbReference type="PRINTS" id="PR00419">
    <property type="entry name" value="ADXRDTASE"/>
</dbReference>